<dbReference type="InterPro" id="IPR047215">
    <property type="entry name" value="Galactose_mutarotase-like"/>
</dbReference>
<dbReference type="InterPro" id="IPR011013">
    <property type="entry name" value="Gal_mutarotase_sf_dom"/>
</dbReference>
<dbReference type="PANTHER" id="PTHR10091">
    <property type="entry name" value="ALDOSE-1-EPIMERASE"/>
    <property type="match status" value="1"/>
</dbReference>
<dbReference type="RefSeq" id="WP_205364907.1">
    <property type="nucleotide sequence ID" value="NZ_JADKYB010000043.1"/>
</dbReference>
<dbReference type="EC" id="5.1.3.3" evidence="5"/>
<organism evidence="6 7">
    <name type="scientific">Actinacidiphila acididurans</name>
    <dbReference type="NCBI Taxonomy" id="2784346"/>
    <lineage>
        <taxon>Bacteria</taxon>
        <taxon>Bacillati</taxon>
        <taxon>Actinomycetota</taxon>
        <taxon>Actinomycetes</taxon>
        <taxon>Kitasatosporales</taxon>
        <taxon>Streptomycetaceae</taxon>
        <taxon>Actinacidiphila</taxon>
    </lineage>
</organism>
<evidence type="ECO:0000256" key="1">
    <source>
        <dbReference type="ARBA" id="ARBA00005028"/>
    </source>
</evidence>
<comment type="caution">
    <text evidence="6">The sequence shown here is derived from an EMBL/GenBank/DDBJ whole genome shotgun (WGS) entry which is preliminary data.</text>
</comment>
<accession>A0ABS2U4Q9</accession>
<comment type="similarity">
    <text evidence="2 5">Belongs to the aldose epimerase family.</text>
</comment>
<evidence type="ECO:0000313" key="7">
    <source>
        <dbReference type="Proteomes" id="UP000749040"/>
    </source>
</evidence>
<evidence type="ECO:0000256" key="5">
    <source>
        <dbReference type="PIRNR" id="PIRNR005096"/>
    </source>
</evidence>
<dbReference type="Pfam" id="PF01263">
    <property type="entry name" value="Aldose_epim"/>
    <property type="match status" value="1"/>
</dbReference>
<protein>
    <recommendedName>
        <fullName evidence="5">Aldose 1-epimerase</fullName>
        <ecNumber evidence="5">5.1.3.3</ecNumber>
    </recommendedName>
</protein>
<dbReference type="EMBL" id="JADKYB010000043">
    <property type="protein sequence ID" value="MBM9510614.1"/>
    <property type="molecule type" value="Genomic_DNA"/>
</dbReference>
<reference evidence="6 7" key="1">
    <citation type="submission" date="2021-01" db="EMBL/GenBank/DDBJ databases">
        <title>Streptomyces acididurans sp. nov., isolated from a peat swamp forest soil.</title>
        <authorList>
            <person name="Chantavorakit T."/>
            <person name="Duangmal K."/>
        </authorList>
    </citation>
    <scope>NUCLEOTIDE SEQUENCE [LARGE SCALE GENOMIC DNA]</scope>
    <source>
        <strain evidence="6 7">KK5PA1</strain>
    </source>
</reference>
<dbReference type="PANTHER" id="PTHR10091:SF0">
    <property type="entry name" value="GALACTOSE MUTAROTASE"/>
    <property type="match status" value="1"/>
</dbReference>
<keyword evidence="4 5" id="KW-0119">Carbohydrate metabolism</keyword>
<keyword evidence="3 5" id="KW-0413">Isomerase</keyword>
<dbReference type="InterPro" id="IPR015443">
    <property type="entry name" value="Aldose_1-epimerase"/>
</dbReference>
<evidence type="ECO:0000256" key="4">
    <source>
        <dbReference type="ARBA" id="ARBA00023277"/>
    </source>
</evidence>
<dbReference type="SUPFAM" id="SSF74650">
    <property type="entry name" value="Galactose mutarotase-like"/>
    <property type="match status" value="1"/>
</dbReference>
<proteinExistence type="inferred from homology"/>
<keyword evidence="7" id="KW-1185">Reference proteome</keyword>
<dbReference type="InterPro" id="IPR008183">
    <property type="entry name" value="Aldose_1/G6P_1-epimerase"/>
</dbReference>
<dbReference type="CDD" id="cd09019">
    <property type="entry name" value="galactose_mutarotase_like"/>
    <property type="match status" value="1"/>
</dbReference>
<sequence>MPPNAPLPIAEPFGTTSDGRPVELWRLASASGVSAQILTYGGILHDLRVPDQAGRAETVVLALPDVASYEERSPFYGALIGRYANRIAGGRFTLDGRQHQLPVNDRGNTLHGGPEGFHRRLWRAEPRPGALRLTLDSPDGDMGFPGAVTVRATYALDADGTLTLDVEALTDRPTVIAPTQHAYFDLAGAGNGSVLGHTLRIDADHYLPVTPEGIPLGPEREVAGTPFDFTTARPMGMRIEASDPQLTDAGGYDHCFVLRRPAGDPGTPRTAAVLHDPDSGRTLELRTTEPGLQLYTGNKLDGTLAGPNGRRHERFGGVCLETQHLPDSPNRPEYPTTVLRPGEVLRTRTEWHFPHLSRTGEGA</sequence>
<comment type="pathway">
    <text evidence="1 5">Carbohydrate metabolism; hexose metabolism.</text>
</comment>
<name>A0ABS2U4Q9_9ACTN</name>
<evidence type="ECO:0000256" key="3">
    <source>
        <dbReference type="ARBA" id="ARBA00023235"/>
    </source>
</evidence>
<comment type="catalytic activity">
    <reaction evidence="5">
        <text>alpha-D-glucose = beta-D-glucose</text>
        <dbReference type="Rhea" id="RHEA:10264"/>
        <dbReference type="ChEBI" id="CHEBI:15903"/>
        <dbReference type="ChEBI" id="CHEBI:17925"/>
        <dbReference type="EC" id="5.1.3.3"/>
    </reaction>
</comment>
<evidence type="ECO:0000313" key="6">
    <source>
        <dbReference type="EMBL" id="MBM9510614.1"/>
    </source>
</evidence>
<dbReference type="InterPro" id="IPR014718">
    <property type="entry name" value="GH-type_carb-bd"/>
</dbReference>
<dbReference type="Proteomes" id="UP000749040">
    <property type="component" value="Unassembled WGS sequence"/>
</dbReference>
<evidence type="ECO:0000256" key="2">
    <source>
        <dbReference type="ARBA" id="ARBA00006206"/>
    </source>
</evidence>
<gene>
    <name evidence="6" type="ORF">ITX44_39845</name>
</gene>
<dbReference type="Gene3D" id="2.70.98.10">
    <property type="match status" value="1"/>
</dbReference>
<dbReference type="PIRSF" id="PIRSF005096">
    <property type="entry name" value="GALM"/>
    <property type="match status" value="1"/>
</dbReference>
<dbReference type="NCBIfam" id="NF008277">
    <property type="entry name" value="PRK11055.1"/>
    <property type="match status" value="1"/>
</dbReference>